<keyword evidence="1" id="KW-0732">Signal</keyword>
<dbReference type="AlphaFoldDB" id="A0A812U3V2"/>
<name>A0A812U3V2_9DINO</name>
<dbReference type="OrthoDB" id="425144at2759"/>
<gene>
    <name evidence="2" type="primary">GLT8D1</name>
    <name evidence="2" type="ORF">SNAT2548_LOCUS31180</name>
</gene>
<comment type="caution">
    <text evidence="2">The sequence shown here is derived from an EMBL/GenBank/DDBJ whole genome shotgun (WGS) entry which is preliminary data.</text>
</comment>
<organism evidence="2 3">
    <name type="scientific">Symbiodinium natans</name>
    <dbReference type="NCBI Taxonomy" id="878477"/>
    <lineage>
        <taxon>Eukaryota</taxon>
        <taxon>Sar</taxon>
        <taxon>Alveolata</taxon>
        <taxon>Dinophyceae</taxon>
        <taxon>Suessiales</taxon>
        <taxon>Symbiodiniaceae</taxon>
        <taxon>Symbiodinium</taxon>
    </lineage>
</organism>
<dbReference type="Proteomes" id="UP000604046">
    <property type="component" value="Unassembled WGS sequence"/>
</dbReference>
<evidence type="ECO:0000256" key="1">
    <source>
        <dbReference type="SAM" id="SignalP"/>
    </source>
</evidence>
<dbReference type="EMBL" id="CAJNDS010002644">
    <property type="protein sequence ID" value="CAE7555040.1"/>
    <property type="molecule type" value="Genomic_DNA"/>
</dbReference>
<evidence type="ECO:0000313" key="2">
    <source>
        <dbReference type="EMBL" id="CAE7555040.1"/>
    </source>
</evidence>
<reference evidence="2" key="1">
    <citation type="submission" date="2021-02" db="EMBL/GenBank/DDBJ databases">
        <authorList>
            <person name="Dougan E. K."/>
            <person name="Rhodes N."/>
            <person name="Thang M."/>
            <person name="Chan C."/>
        </authorList>
    </citation>
    <scope>NUCLEOTIDE SEQUENCE</scope>
</reference>
<sequence length="298" mass="33656">MNGYKADPCLLLLVTCLLILVDEVPSKVVVEKHASELDLNCESYEDGVDWPLVREQLLTFLRRPADDHPFLSSLLAVGRKRSDCYIGLCCLGYLAIVFMPPEKRLKAMSSTLFGSVPLWDQIPLSYWDTINSKWPIFGLLEVLQMQLRSQEPVRSEAVDGCCDRMEELDRRFHQVLDSHLSTGQYVPTHSSLRFLAESPSRCSFGKAAAYVSLGERLLLLASPVLTQAAKDLLALGEAQLDRCMVGRNATVFDQMQSAWPTWSLLRRVEVGNLEDPDNWEAEGFVQIPSEKLRIPPEW</sequence>
<accession>A0A812U3V2</accession>
<proteinExistence type="predicted"/>
<keyword evidence="3" id="KW-1185">Reference proteome</keyword>
<feature type="signal peptide" evidence="1">
    <location>
        <begin position="1"/>
        <end position="26"/>
    </location>
</feature>
<protein>
    <submittedName>
        <fullName evidence="2">GLT8D1 protein</fullName>
    </submittedName>
</protein>
<feature type="chain" id="PRO_5032906562" evidence="1">
    <location>
        <begin position="27"/>
        <end position="298"/>
    </location>
</feature>
<evidence type="ECO:0000313" key="3">
    <source>
        <dbReference type="Proteomes" id="UP000604046"/>
    </source>
</evidence>